<dbReference type="Proteomes" id="UP000027583">
    <property type="component" value="Unassembled WGS sequence"/>
</dbReference>
<feature type="coiled-coil region" evidence="1">
    <location>
        <begin position="137"/>
        <end position="164"/>
    </location>
</feature>
<accession>A0A060QK21</accession>
<evidence type="ECO:0000256" key="1">
    <source>
        <dbReference type="SAM" id="Coils"/>
    </source>
</evidence>
<dbReference type="eggNOG" id="COG2771">
    <property type="taxonomic scope" value="Bacteria"/>
</dbReference>
<protein>
    <submittedName>
        <fullName evidence="3">Uncharacterized protein</fullName>
    </submittedName>
</protein>
<name>A0A060QK21_9PROT</name>
<reference evidence="3 4" key="1">
    <citation type="journal article" date="2014" name="Genome Biol. Evol.">
        <title>Acetic acid bacteria genomes reveal functional traits for adaptation to life in insect guts.</title>
        <authorList>
            <person name="Chouaia B."/>
            <person name="Gaiarsa S."/>
            <person name="Crotti E."/>
            <person name="Comandatore F."/>
            <person name="Degli Esposti M."/>
            <person name="Ricci I."/>
            <person name="Alma A."/>
            <person name="Favia G."/>
            <person name="Bandi C."/>
            <person name="Daffonchio D."/>
        </authorList>
    </citation>
    <scope>NUCLEOTIDE SEQUENCE [LARGE SCALE GENOMIC DNA]</scope>
    <source>
        <strain evidence="3 4">SF2.1</strain>
    </source>
</reference>
<evidence type="ECO:0000313" key="4">
    <source>
        <dbReference type="Proteomes" id="UP000027583"/>
    </source>
</evidence>
<dbReference type="EMBL" id="CBLX010000009">
    <property type="protein sequence ID" value="CDG39636.1"/>
    <property type="molecule type" value="Genomic_DNA"/>
</dbReference>
<proteinExistence type="predicted"/>
<organism evidence="3 4">
    <name type="scientific">Asaia bogorensis</name>
    <dbReference type="NCBI Taxonomy" id="91915"/>
    <lineage>
        <taxon>Bacteria</taxon>
        <taxon>Pseudomonadati</taxon>
        <taxon>Pseudomonadota</taxon>
        <taxon>Alphaproteobacteria</taxon>
        <taxon>Acetobacterales</taxon>
        <taxon>Acetobacteraceae</taxon>
        <taxon>Asaia</taxon>
    </lineage>
</organism>
<feature type="region of interest" description="Disordered" evidence="2">
    <location>
        <begin position="351"/>
        <end position="372"/>
    </location>
</feature>
<evidence type="ECO:0000256" key="2">
    <source>
        <dbReference type="SAM" id="MobiDB-lite"/>
    </source>
</evidence>
<dbReference type="AlphaFoldDB" id="A0A060QK21"/>
<keyword evidence="1" id="KW-0175">Coiled coil</keyword>
<gene>
    <name evidence="3" type="ORF">ASAP_1591</name>
</gene>
<evidence type="ECO:0000313" key="3">
    <source>
        <dbReference type="EMBL" id="CDG39636.1"/>
    </source>
</evidence>
<sequence length="419" mass="48193">MLICLAAREQRTGVRSPPGNSLSMIADWRVSASDSEACTRERAISNAISSVHFERGLLLFKLNIWEIPVTASEKINIERLRAIWALVVSGSTEGERDNARGHAEKLLKRHGHSLSDVPKLLKRKGTRRKATTPPDWYDQWEDQVRREKEDLQRREEEAREAERKSWHAKWQAEHEAEYEEILARFGSSEQVFKLNAMEEAILESVKPWRFVDKTSHPGYEFVNWRGRPRGDLGDWADDILDAIKGAVPMPQTLAEAMAEADVWDALGHARWLVSKYETGEAIEETFEPPVSQRNWLIRDLADRDMPAETLDDVIHRTRRLANRGYRDDYELELLLADLMRVRSASAAGKVEDLENRQREDVQNEHPRPPLSARERRVQIERILQTEKGRAMSLRQIARMFGASPATVLSIRNKIEQSAP</sequence>
<reference evidence="3 4" key="2">
    <citation type="journal article" date="2014" name="PLoS ONE">
        <title>Evolution of mitochondria reconstructed from the energy metabolism of living bacteria.</title>
        <authorList>
            <person name="Degli Esposti M."/>
            <person name="Chouaia B."/>
            <person name="Comandatore F."/>
            <person name="Crotti E."/>
            <person name="Sassera D."/>
            <person name="Lievens P.M."/>
            <person name="Daffonchio D."/>
            <person name="Bandi C."/>
        </authorList>
    </citation>
    <scope>NUCLEOTIDE SEQUENCE [LARGE SCALE GENOMIC DNA]</scope>
    <source>
        <strain evidence="3 4">SF2.1</strain>
    </source>
</reference>
<comment type="caution">
    <text evidence="3">The sequence shown here is derived from an EMBL/GenBank/DDBJ whole genome shotgun (WGS) entry which is preliminary data.</text>
</comment>